<dbReference type="AlphaFoldDB" id="A0A5C6AFV5"/>
<feature type="region of interest" description="Disordered" evidence="1">
    <location>
        <begin position="1"/>
        <end position="39"/>
    </location>
</feature>
<name>A0A5C6AFV5_9BACT</name>
<comment type="caution">
    <text evidence="2">The sequence shown here is derived from an EMBL/GenBank/DDBJ whole genome shotgun (WGS) entry which is preliminary data.</text>
</comment>
<accession>A0A5C6AFV5</accession>
<proteinExistence type="predicted"/>
<reference evidence="2 3" key="1">
    <citation type="submission" date="2019-02" db="EMBL/GenBank/DDBJ databases">
        <title>Deep-cultivation of Planctomycetes and their phenomic and genomic characterization uncovers novel biology.</title>
        <authorList>
            <person name="Wiegand S."/>
            <person name="Jogler M."/>
            <person name="Boedeker C."/>
            <person name="Pinto D."/>
            <person name="Vollmers J."/>
            <person name="Rivas-Marin E."/>
            <person name="Kohn T."/>
            <person name="Peeters S.H."/>
            <person name="Heuer A."/>
            <person name="Rast P."/>
            <person name="Oberbeckmann S."/>
            <person name="Bunk B."/>
            <person name="Jeske O."/>
            <person name="Meyerdierks A."/>
            <person name="Storesund J.E."/>
            <person name="Kallscheuer N."/>
            <person name="Luecker S."/>
            <person name="Lage O.M."/>
            <person name="Pohl T."/>
            <person name="Merkel B.J."/>
            <person name="Hornburger P."/>
            <person name="Mueller R.-W."/>
            <person name="Bruemmer F."/>
            <person name="Labrenz M."/>
            <person name="Spormann A.M."/>
            <person name="Op Den Camp H."/>
            <person name="Overmann J."/>
            <person name="Amann R."/>
            <person name="Jetten M.S.M."/>
            <person name="Mascher T."/>
            <person name="Medema M.H."/>
            <person name="Devos D.P."/>
            <person name="Kaster A.-K."/>
            <person name="Ovreas L."/>
            <person name="Rohde M."/>
            <person name="Galperin M.Y."/>
            <person name="Jogler C."/>
        </authorList>
    </citation>
    <scope>NUCLEOTIDE SEQUENCE [LARGE SCALE GENOMIC DNA]</scope>
    <source>
        <strain evidence="2 3">Pla52n</strain>
    </source>
</reference>
<evidence type="ECO:0000313" key="2">
    <source>
        <dbReference type="EMBL" id="TWT98296.1"/>
    </source>
</evidence>
<dbReference type="Proteomes" id="UP000320176">
    <property type="component" value="Unassembled WGS sequence"/>
</dbReference>
<keyword evidence="3" id="KW-1185">Reference proteome</keyword>
<dbReference type="EMBL" id="SJPN01000006">
    <property type="protein sequence ID" value="TWT98296.1"/>
    <property type="molecule type" value="Genomic_DNA"/>
</dbReference>
<gene>
    <name evidence="2" type="ORF">Pla52n_48070</name>
</gene>
<protein>
    <submittedName>
        <fullName evidence="2">Uncharacterized protein</fullName>
    </submittedName>
</protein>
<evidence type="ECO:0000313" key="3">
    <source>
        <dbReference type="Proteomes" id="UP000320176"/>
    </source>
</evidence>
<sequence>MAAKPMEHGCISASHENTLRKNPRRRSPGSDSGLPTKAASSECAHCGSIELSLVCETPKPTWKELIWRESETCPEWYAERQRESHREFWTAHYGSDDYDWYLETQVEVARETGPEPAKAIQMYLPGLTPGVSFEIESF</sequence>
<organism evidence="2 3">
    <name type="scientific">Stieleria varia</name>
    <dbReference type="NCBI Taxonomy" id="2528005"/>
    <lineage>
        <taxon>Bacteria</taxon>
        <taxon>Pseudomonadati</taxon>
        <taxon>Planctomycetota</taxon>
        <taxon>Planctomycetia</taxon>
        <taxon>Pirellulales</taxon>
        <taxon>Pirellulaceae</taxon>
        <taxon>Stieleria</taxon>
    </lineage>
</organism>
<evidence type="ECO:0000256" key="1">
    <source>
        <dbReference type="SAM" id="MobiDB-lite"/>
    </source>
</evidence>